<evidence type="ECO:0000256" key="1">
    <source>
        <dbReference type="SAM" id="MobiDB-lite"/>
    </source>
</evidence>
<feature type="domain" description="FHA" evidence="3">
    <location>
        <begin position="486"/>
        <end position="518"/>
    </location>
</feature>
<feature type="transmembrane region" description="Helical" evidence="2">
    <location>
        <begin position="311"/>
        <end position="331"/>
    </location>
</feature>
<dbReference type="RefSeq" id="WP_377769449.1">
    <property type="nucleotide sequence ID" value="NZ_JBHUHO010000005.1"/>
</dbReference>
<dbReference type="Pfam" id="PF19909">
    <property type="entry name" value="DUF6382"/>
    <property type="match status" value="1"/>
</dbReference>
<dbReference type="EMBL" id="JBHUHO010000005">
    <property type="protein sequence ID" value="MFD2114469.1"/>
    <property type="molecule type" value="Genomic_DNA"/>
</dbReference>
<evidence type="ECO:0000259" key="3">
    <source>
        <dbReference type="PROSITE" id="PS50006"/>
    </source>
</evidence>
<proteinExistence type="predicted"/>
<dbReference type="SUPFAM" id="SSF49879">
    <property type="entry name" value="SMAD/FHA domain"/>
    <property type="match status" value="1"/>
</dbReference>
<evidence type="ECO:0000313" key="4">
    <source>
        <dbReference type="EMBL" id="MFD2114469.1"/>
    </source>
</evidence>
<keyword evidence="5" id="KW-1185">Reference proteome</keyword>
<sequence length="547" mass="63403">MKALMVDFTMNRGHKMIITRSPSIVRTQLEELELQILQFGNIPFLLPVDWLEMDGGLSFIYNLDGVSMLVHRLQRAPFTMDQFYHLVLGIVDALTSCEDYMLRLEGCLLHEQFVYIGEQWHDIKLTYMPLLYVKESVEYRSLLSLIMHCTLYIEQLDGASLQQILRCFQSDDWPIELLRATALRLIEQREKSSIQTVSINTKQEKEEIQKSILVNNEMKREKLDRNVTQHTRKEDVKLGDRDKIVNVTEEVEEVNGKEIEIEVEAEIEQLFNRESSESVINDKRKRVTIVIAFLFIAFVWRFIYFVDFTNFKLYISIALTCFIIAVAYIIARSEKTKSTYEEDEWDNDEFDVLKQKEKVEIAEEKFDSFLRKQSYRSIEEGNQNREQQISTMQAWDGSFQHKQEKPAEELLQKDQTSEAAAIPPTTVLSLTSMLETSDSEQSDGRDQSFSLQRSWAGEPKKFNLSANLRKVTVGRTAVIKDDAIGVSRLHLEVERKGESYYIKDLGSQNGSTLNEIPMVPYKSYRLQLADKVQLAGIDGPIYELIAT</sequence>
<accession>A0ABW4YG58</accession>
<dbReference type="InterPro" id="IPR000253">
    <property type="entry name" value="FHA_dom"/>
</dbReference>
<dbReference type="Gene3D" id="2.60.200.20">
    <property type="match status" value="1"/>
</dbReference>
<dbReference type="InterPro" id="IPR045962">
    <property type="entry name" value="DUF6382"/>
</dbReference>
<feature type="transmembrane region" description="Helical" evidence="2">
    <location>
        <begin position="287"/>
        <end position="305"/>
    </location>
</feature>
<name>A0ABW4YG58_9BACL</name>
<dbReference type="Proteomes" id="UP001597362">
    <property type="component" value="Unassembled WGS sequence"/>
</dbReference>
<dbReference type="InterPro" id="IPR008984">
    <property type="entry name" value="SMAD_FHA_dom_sf"/>
</dbReference>
<feature type="compositionally biased region" description="Basic and acidic residues" evidence="1">
    <location>
        <begin position="405"/>
        <end position="416"/>
    </location>
</feature>
<gene>
    <name evidence="4" type="ORF">ACFSJH_01700</name>
</gene>
<evidence type="ECO:0000256" key="2">
    <source>
        <dbReference type="SAM" id="Phobius"/>
    </source>
</evidence>
<dbReference type="CDD" id="cd00060">
    <property type="entry name" value="FHA"/>
    <property type="match status" value="1"/>
</dbReference>
<protein>
    <submittedName>
        <fullName evidence="4">DUF6382 domain-containing protein</fullName>
    </submittedName>
</protein>
<dbReference type="PROSITE" id="PS50006">
    <property type="entry name" value="FHA_DOMAIN"/>
    <property type="match status" value="1"/>
</dbReference>
<dbReference type="Pfam" id="PF00498">
    <property type="entry name" value="FHA"/>
    <property type="match status" value="1"/>
</dbReference>
<keyword evidence="2" id="KW-0472">Membrane</keyword>
<organism evidence="4 5">
    <name type="scientific">Paenibacillus yanchengensis</name>
    <dbReference type="NCBI Taxonomy" id="2035833"/>
    <lineage>
        <taxon>Bacteria</taxon>
        <taxon>Bacillati</taxon>
        <taxon>Bacillota</taxon>
        <taxon>Bacilli</taxon>
        <taxon>Bacillales</taxon>
        <taxon>Paenibacillaceae</taxon>
        <taxon>Paenibacillus</taxon>
    </lineage>
</organism>
<reference evidence="5" key="1">
    <citation type="journal article" date="2019" name="Int. J. Syst. Evol. Microbiol.">
        <title>The Global Catalogue of Microorganisms (GCM) 10K type strain sequencing project: providing services to taxonomists for standard genome sequencing and annotation.</title>
        <authorList>
            <consortium name="The Broad Institute Genomics Platform"/>
            <consortium name="The Broad Institute Genome Sequencing Center for Infectious Disease"/>
            <person name="Wu L."/>
            <person name="Ma J."/>
        </authorList>
    </citation>
    <scope>NUCLEOTIDE SEQUENCE [LARGE SCALE GENOMIC DNA]</scope>
    <source>
        <strain evidence="5">GH52</strain>
    </source>
</reference>
<evidence type="ECO:0000313" key="5">
    <source>
        <dbReference type="Proteomes" id="UP001597362"/>
    </source>
</evidence>
<keyword evidence="2" id="KW-0812">Transmembrane</keyword>
<comment type="caution">
    <text evidence="4">The sequence shown here is derived from an EMBL/GenBank/DDBJ whole genome shotgun (WGS) entry which is preliminary data.</text>
</comment>
<keyword evidence="2" id="KW-1133">Transmembrane helix</keyword>
<feature type="region of interest" description="Disordered" evidence="1">
    <location>
        <begin position="405"/>
        <end position="425"/>
    </location>
</feature>